<dbReference type="Gene3D" id="2.40.440.10">
    <property type="entry name" value="L,D-transpeptidase catalytic domain-like"/>
    <property type="match status" value="1"/>
</dbReference>
<dbReference type="UniPathway" id="UPA00219"/>
<comment type="pathway">
    <text evidence="1 7">Cell wall biogenesis; peptidoglycan biosynthesis.</text>
</comment>
<proteinExistence type="inferred from homology"/>
<protein>
    <recommendedName>
        <fullName evidence="9">L,D-TPase catalytic domain-containing protein</fullName>
    </recommendedName>
</protein>
<dbReference type="Pfam" id="PF03734">
    <property type="entry name" value="YkuD"/>
    <property type="match status" value="1"/>
</dbReference>
<keyword evidence="6 7" id="KW-0961">Cell wall biogenesis/degradation</keyword>
<evidence type="ECO:0000256" key="6">
    <source>
        <dbReference type="ARBA" id="ARBA00023316"/>
    </source>
</evidence>
<feature type="domain" description="L,D-TPase catalytic" evidence="9">
    <location>
        <begin position="37"/>
        <end position="173"/>
    </location>
</feature>
<evidence type="ECO:0000256" key="3">
    <source>
        <dbReference type="ARBA" id="ARBA00022679"/>
    </source>
</evidence>
<name>A0A8J2YTN2_9PROT</name>
<dbReference type="GO" id="GO:0016740">
    <property type="term" value="F:transferase activity"/>
    <property type="evidence" value="ECO:0007669"/>
    <property type="project" value="UniProtKB-KW"/>
</dbReference>
<dbReference type="GO" id="GO:0004180">
    <property type="term" value="F:carboxypeptidase activity"/>
    <property type="evidence" value="ECO:0007669"/>
    <property type="project" value="UniProtKB-ARBA"/>
</dbReference>
<dbReference type="SUPFAM" id="SSF141523">
    <property type="entry name" value="L,D-transpeptidase catalytic domain-like"/>
    <property type="match status" value="1"/>
</dbReference>
<comment type="caution">
    <text evidence="10">The sequence shown here is derived from an EMBL/GenBank/DDBJ whole genome shotgun (WGS) entry which is preliminary data.</text>
</comment>
<feature type="chain" id="PRO_5035217307" description="L,D-TPase catalytic domain-containing protein" evidence="8">
    <location>
        <begin position="25"/>
        <end position="174"/>
    </location>
</feature>
<evidence type="ECO:0000313" key="10">
    <source>
        <dbReference type="EMBL" id="GGF19835.1"/>
    </source>
</evidence>
<dbReference type="PROSITE" id="PS52029">
    <property type="entry name" value="LD_TPASE"/>
    <property type="match status" value="1"/>
</dbReference>
<dbReference type="AlphaFoldDB" id="A0A8J2YTN2"/>
<dbReference type="InterPro" id="IPR038063">
    <property type="entry name" value="Transpep_catalytic_dom"/>
</dbReference>
<dbReference type="GO" id="GO:0071555">
    <property type="term" value="P:cell wall organization"/>
    <property type="evidence" value="ECO:0007669"/>
    <property type="project" value="UniProtKB-UniRule"/>
</dbReference>
<gene>
    <name evidence="10" type="ORF">GCM10011611_27280</name>
</gene>
<evidence type="ECO:0000256" key="4">
    <source>
        <dbReference type="ARBA" id="ARBA00022960"/>
    </source>
</evidence>
<organism evidence="10 11">
    <name type="scientific">Aliidongia dinghuensis</name>
    <dbReference type="NCBI Taxonomy" id="1867774"/>
    <lineage>
        <taxon>Bacteria</taxon>
        <taxon>Pseudomonadati</taxon>
        <taxon>Pseudomonadota</taxon>
        <taxon>Alphaproteobacteria</taxon>
        <taxon>Rhodospirillales</taxon>
        <taxon>Dongiaceae</taxon>
        <taxon>Aliidongia</taxon>
    </lineage>
</organism>
<feature type="signal peptide" evidence="8">
    <location>
        <begin position="1"/>
        <end position="24"/>
    </location>
</feature>
<keyword evidence="5 7" id="KW-0573">Peptidoglycan synthesis</keyword>
<keyword evidence="3" id="KW-0808">Transferase</keyword>
<dbReference type="CDD" id="cd16913">
    <property type="entry name" value="YkuD_like"/>
    <property type="match status" value="1"/>
</dbReference>
<comment type="similarity">
    <text evidence="2">Belongs to the YkuD family.</text>
</comment>
<dbReference type="RefSeq" id="WP_229743705.1">
    <property type="nucleotide sequence ID" value="NZ_BMJQ01000006.1"/>
</dbReference>
<reference evidence="10" key="1">
    <citation type="journal article" date="2014" name="Int. J. Syst. Evol. Microbiol.">
        <title>Complete genome sequence of Corynebacterium casei LMG S-19264T (=DSM 44701T), isolated from a smear-ripened cheese.</title>
        <authorList>
            <consortium name="US DOE Joint Genome Institute (JGI-PGF)"/>
            <person name="Walter F."/>
            <person name="Albersmeier A."/>
            <person name="Kalinowski J."/>
            <person name="Ruckert C."/>
        </authorList>
    </citation>
    <scope>NUCLEOTIDE SEQUENCE</scope>
    <source>
        <strain evidence="10">CGMCC 1.15725</strain>
    </source>
</reference>
<evidence type="ECO:0000256" key="2">
    <source>
        <dbReference type="ARBA" id="ARBA00005992"/>
    </source>
</evidence>
<feature type="active site" description="Proton donor/acceptor" evidence="7">
    <location>
        <position position="127"/>
    </location>
</feature>
<accession>A0A8J2YTN2</accession>
<keyword evidence="11" id="KW-1185">Reference proteome</keyword>
<evidence type="ECO:0000256" key="1">
    <source>
        <dbReference type="ARBA" id="ARBA00004752"/>
    </source>
</evidence>
<dbReference type="GO" id="GO:0008360">
    <property type="term" value="P:regulation of cell shape"/>
    <property type="evidence" value="ECO:0007669"/>
    <property type="project" value="UniProtKB-UniRule"/>
</dbReference>
<dbReference type="InterPro" id="IPR005490">
    <property type="entry name" value="LD_TPept_cat_dom"/>
</dbReference>
<reference evidence="10" key="2">
    <citation type="submission" date="2020-09" db="EMBL/GenBank/DDBJ databases">
        <authorList>
            <person name="Sun Q."/>
            <person name="Zhou Y."/>
        </authorList>
    </citation>
    <scope>NUCLEOTIDE SEQUENCE</scope>
    <source>
        <strain evidence="10">CGMCC 1.15725</strain>
    </source>
</reference>
<keyword evidence="4 7" id="KW-0133">Cell shape</keyword>
<evidence type="ECO:0000313" key="11">
    <source>
        <dbReference type="Proteomes" id="UP000646365"/>
    </source>
</evidence>
<sequence>MSFRRCACFSIAIVFIGVAPGTYAPATYAGAPDGKADRIIVLKAQRELDLLRDGVVLKAYPIALGRHPHGAKRRLGDGRTPEGVYVIDSRLDHTPYHLALHISYPDPIDREQAAASGFPPGGEIFIHGMPARFGRTDPVRFFRDWTNGCIAVGNIAIEEIWNAVDDGTPVEIRP</sequence>
<evidence type="ECO:0000256" key="5">
    <source>
        <dbReference type="ARBA" id="ARBA00022984"/>
    </source>
</evidence>
<evidence type="ECO:0000256" key="8">
    <source>
        <dbReference type="SAM" id="SignalP"/>
    </source>
</evidence>
<dbReference type="PANTHER" id="PTHR36699:SF1">
    <property type="entry name" value="L,D-TRANSPEPTIDASE YAFK-RELATED"/>
    <property type="match status" value="1"/>
</dbReference>
<feature type="active site" description="Nucleophile" evidence="7">
    <location>
        <position position="149"/>
    </location>
</feature>
<dbReference type="PANTHER" id="PTHR36699">
    <property type="entry name" value="LD-TRANSPEPTIDASE"/>
    <property type="match status" value="1"/>
</dbReference>
<evidence type="ECO:0000259" key="9">
    <source>
        <dbReference type="PROSITE" id="PS52029"/>
    </source>
</evidence>
<evidence type="ECO:0000256" key="7">
    <source>
        <dbReference type="PROSITE-ProRule" id="PRU01373"/>
    </source>
</evidence>
<dbReference type="EMBL" id="BMJQ01000006">
    <property type="protein sequence ID" value="GGF19835.1"/>
    <property type="molecule type" value="Genomic_DNA"/>
</dbReference>
<keyword evidence="8" id="KW-0732">Signal</keyword>
<dbReference type="Proteomes" id="UP000646365">
    <property type="component" value="Unassembled WGS sequence"/>
</dbReference>
<dbReference type="GO" id="GO:0009252">
    <property type="term" value="P:peptidoglycan biosynthetic process"/>
    <property type="evidence" value="ECO:0007669"/>
    <property type="project" value="UniProtKB-UniPathway"/>
</dbReference>